<comment type="caution">
    <text evidence="2">The sequence shown here is derived from an EMBL/GenBank/DDBJ whole genome shotgun (WGS) entry which is preliminary data.</text>
</comment>
<dbReference type="Pfam" id="PF02181">
    <property type="entry name" value="FH2"/>
    <property type="match status" value="1"/>
</dbReference>
<feature type="domain" description="FH2" evidence="1">
    <location>
        <begin position="58"/>
        <end position="423"/>
    </location>
</feature>
<dbReference type="PANTHER" id="PTHR45733:SF8">
    <property type="entry name" value="FORMIN-J"/>
    <property type="match status" value="1"/>
</dbReference>
<evidence type="ECO:0000313" key="2">
    <source>
        <dbReference type="EMBL" id="KAG7396120.1"/>
    </source>
</evidence>
<dbReference type="GO" id="GO:0016301">
    <property type="term" value="F:kinase activity"/>
    <property type="evidence" value="ECO:0007669"/>
    <property type="project" value="UniProtKB-KW"/>
</dbReference>
<dbReference type="OrthoDB" id="1668162at2759"/>
<dbReference type="InterPro" id="IPR019309">
    <property type="entry name" value="WASHC3"/>
</dbReference>
<dbReference type="InterPro" id="IPR015425">
    <property type="entry name" value="FH2_Formin"/>
</dbReference>
<dbReference type="EMBL" id="JAGDFL010000171">
    <property type="protein sequence ID" value="KAG7396120.1"/>
    <property type="molecule type" value="Genomic_DNA"/>
</dbReference>
<protein>
    <submittedName>
        <fullName evidence="2">Putative aarF domain-containing protein kinase 4</fullName>
    </submittedName>
</protein>
<dbReference type="Proteomes" id="UP000693981">
    <property type="component" value="Unassembled WGS sequence"/>
</dbReference>
<dbReference type="GO" id="GO:0071203">
    <property type="term" value="C:WASH complex"/>
    <property type="evidence" value="ECO:0007669"/>
    <property type="project" value="InterPro"/>
</dbReference>
<keyword evidence="2" id="KW-0418">Kinase</keyword>
<proteinExistence type="predicted"/>
<accession>A0A8T1WX30</accession>
<name>A0A8T1WX30_9STRA</name>
<evidence type="ECO:0000313" key="3">
    <source>
        <dbReference type="Proteomes" id="UP000693981"/>
    </source>
</evidence>
<organism evidence="2 3">
    <name type="scientific">Phytophthora boehmeriae</name>
    <dbReference type="NCBI Taxonomy" id="109152"/>
    <lineage>
        <taxon>Eukaryota</taxon>
        <taxon>Sar</taxon>
        <taxon>Stramenopiles</taxon>
        <taxon>Oomycota</taxon>
        <taxon>Peronosporomycetes</taxon>
        <taxon>Peronosporales</taxon>
        <taxon>Peronosporaceae</taxon>
        <taxon>Phytophthora</taxon>
    </lineage>
</organism>
<dbReference type="PROSITE" id="PS51444">
    <property type="entry name" value="FH2"/>
    <property type="match status" value="1"/>
</dbReference>
<evidence type="ECO:0000259" key="1">
    <source>
        <dbReference type="PROSITE" id="PS51444"/>
    </source>
</evidence>
<dbReference type="PANTHER" id="PTHR45733">
    <property type="entry name" value="FORMIN-J"/>
    <property type="match status" value="1"/>
</dbReference>
<gene>
    <name evidence="2" type="primary">ADCK4_1</name>
    <name evidence="2" type="ORF">PHYBOEH_002775</name>
</gene>
<keyword evidence="2" id="KW-0808">Transferase</keyword>
<dbReference type="Pfam" id="PF10152">
    <property type="entry name" value="CCDC53"/>
    <property type="match status" value="1"/>
</dbReference>
<dbReference type="AlphaFoldDB" id="A0A8T1WX30"/>
<dbReference type="SMART" id="SM00498">
    <property type="entry name" value="FH2"/>
    <property type="match status" value="1"/>
</dbReference>
<reference evidence="2" key="1">
    <citation type="submission" date="2021-02" db="EMBL/GenBank/DDBJ databases">
        <authorList>
            <person name="Palmer J.M."/>
        </authorList>
    </citation>
    <scope>NUCLEOTIDE SEQUENCE</scope>
    <source>
        <strain evidence="2">SCRP23</strain>
    </source>
</reference>
<sequence length="423" mass="46867">MQTVTEDVRYAHFRQLLKVGVPRQNIENDMRNQGLNPDGLDGIVSSETSIAPAQAPTPIVTRPGATVRRRWYFTEVPERGCAPPPPGGTIWSSRSRVRQLPDVAHEWFDRLFVKAVGGSDGRSALTNTSTDGGSESKFTPTTKQGSVMLLKREKALTVEIALKTLKTSFSDVAEEIKFLSGSSLEETAIKTILSMWPSVGEQRGLDEYSGHPDSLGKCEQFFIIIRKVPRVEEKLWCLLLKKEFPERVHELREVTLLVIRALNQLCTSSKFEELLVIILNIGNYVNWGEDDKKYRSSFSLESLVTLTHTKCLDGSLTLLDAIVDSIQAHFDFDIKSLLDEIKLISLCKAVSVDALQAEMEQLGKGYEMLVAESRVAVQGSSSGNKDAERSRQALSEFASIVKEELGGVQKLFDDLEESVSAGG</sequence>
<keyword evidence="3" id="KW-1185">Reference proteome</keyword>
<dbReference type="InterPro" id="IPR051144">
    <property type="entry name" value="Formin_homology_domain"/>
</dbReference>